<accession>A0AAF0TUV0</accession>
<protein>
    <submittedName>
        <fullName evidence="1">Uncharacterized protein</fullName>
    </submittedName>
</protein>
<proteinExistence type="predicted"/>
<dbReference type="Proteomes" id="UP001234989">
    <property type="component" value="Chromosome 6"/>
</dbReference>
<evidence type="ECO:0000313" key="1">
    <source>
        <dbReference type="EMBL" id="WMV33441.1"/>
    </source>
</evidence>
<dbReference type="AlphaFoldDB" id="A0AAF0TUV0"/>
<organism evidence="1 2">
    <name type="scientific">Solanum verrucosum</name>
    <dbReference type="NCBI Taxonomy" id="315347"/>
    <lineage>
        <taxon>Eukaryota</taxon>
        <taxon>Viridiplantae</taxon>
        <taxon>Streptophyta</taxon>
        <taxon>Embryophyta</taxon>
        <taxon>Tracheophyta</taxon>
        <taxon>Spermatophyta</taxon>
        <taxon>Magnoliopsida</taxon>
        <taxon>eudicotyledons</taxon>
        <taxon>Gunneridae</taxon>
        <taxon>Pentapetalae</taxon>
        <taxon>asterids</taxon>
        <taxon>lamiids</taxon>
        <taxon>Solanales</taxon>
        <taxon>Solanaceae</taxon>
        <taxon>Solanoideae</taxon>
        <taxon>Solaneae</taxon>
        <taxon>Solanum</taxon>
    </lineage>
</organism>
<reference evidence="1" key="1">
    <citation type="submission" date="2023-08" db="EMBL/GenBank/DDBJ databases">
        <title>A de novo genome assembly of Solanum verrucosum Schlechtendal, a Mexican diploid species geographically isolated from the other diploid A-genome species in potato relatives.</title>
        <authorList>
            <person name="Hosaka K."/>
        </authorList>
    </citation>
    <scope>NUCLEOTIDE SEQUENCE</scope>
    <source>
        <tissue evidence="1">Young leaves</tissue>
    </source>
</reference>
<dbReference type="EMBL" id="CP133617">
    <property type="protein sequence ID" value="WMV33441.1"/>
    <property type="molecule type" value="Genomic_DNA"/>
</dbReference>
<name>A0AAF0TUV0_SOLVR</name>
<keyword evidence="2" id="KW-1185">Reference proteome</keyword>
<sequence length="201" mass="23717">MATPASVKRSQSPTKPPLFNRQFYRWWKVRMRDYLMDEDIEVWNVICEGPSVPTMEVKDGEVTRVIVKTRQQYNDADKRLVEKNHKARKLLMCGISMNEYDLISYCELAKEIWDLLRTTYEGTEEIKKSKLDLVTTQFESFTIKEGESIHEMHTRFSTITNKLMFLEEPVPVCKQVSKILEILPRSWTNEFVIGDETRDLK</sequence>
<dbReference type="PANTHER" id="PTHR34676:SF8">
    <property type="entry name" value="TRANSMEMBRANE PROTEIN"/>
    <property type="match status" value="1"/>
</dbReference>
<dbReference type="PANTHER" id="PTHR34676">
    <property type="entry name" value="DUF4219 DOMAIN-CONTAINING PROTEIN-RELATED"/>
    <property type="match status" value="1"/>
</dbReference>
<dbReference type="Pfam" id="PF14223">
    <property type="entry name" value="Retrotran_gag_2"/>
    <property type="match status" value="1"/>
</dbReference>
<evidence type="ECO:0000313" key="2">
    <source>
        <dbReference type="Proteomes" id="UP001234989"/>
    </source>
</evidence>
<gene>
    <name evidence="1" type="ORF">MTR67_026826</name>
</gene>